<accession>A0A2P6QQA2</accession>
<keyword evidence="2" id="KW-1185">Reference proteome</keyword>
<evidence type="ECO:0000313" key="1">
    <source>
        <dbReference type="EMBL" id="PRQ36365.1"/>
    </source>
</evidence>
<gene>
    <name evidence="1" type="ORF">RchiOBHm_Chr4g0390691</name>
</gene>
<organism evidence="1 2">
    <name type="scientific">Rosa chinensis</name>
    <name type="common">China rose</name>
    <dbReference type="NCBI Taxonomy" id="74649"/>
    <lineage>
        <taxon>Eukaryota</taxon>
        <taxon>Viridiplantae</taxon>
        <taxon>Streptophyta</taxon>
        <taxon>Embryophyta</taxon>
        <taxon>Tracheophyta</taxon>
        <taxon>Spermatophyta</taxon>
        <taxon>Magnoliopsida</taxon>
        <taxon>eudicotyledons</taxon>
        <taxon>Gunneridae</taxon>
        <taxon>Pentapetalae</taxon>
        <taxon>rosids</taxon>
        <taxon>fabids</taxon>
        <taxon>Rosales</taxon>
        <taxon>Rosaceae</taxon>
        <taxon>Rosoideae</taxon>
        <taxon>Rosoideae incertae sedis</taxon>
        <taxon>Rosa</taxon>
    </lineage>
</organism>
<protein>
    <submittedName>
        <fullName evidence="1">Uncharacterized protein</fullName>
    </submittedName>
</protein>
<reference evidence="1 2" key="1">
    <citation type="journal article" date="2018" name="Nat. Genet.">
        <title>The Rosa genome provides new insights in the design of modern roses.</title>
        <authorList>
            <person name="Bendahmane M."/>
        </authorList>
    </citation>
    <scope>NUCLEOTIDE SEQUENCE [LARGE SCALE GENOMIC DNA]</scope>
    <source>
        <strain evidence="2">cv. Old Blush</strain>
    </source>
</reference>
<dbReference type="Proteomes" id="UP000238479">
    <property type="component" value="Chromosome 4"/>
</dbReference>
<dbReference type="AlphaFoldDB" id="A0A2P6QQA2"/>
<dbReference type="Gramene" id="PRQ36365">
    <property type="protein sequence ID" value="PRQ36365"/>
    <property type="gene ID" value="RchiOBHm_Chr4g0390691"/>
</dbReference>
<proteinExistence type="predicted"/>
<evidence type="ECO:0000313" key="2">
    <source>
        <dbReference type="Proteomes" id="UP000238479"/>
    </source>
</evidence>
<name>A0A2P6QQA2_ROSCH</name>
<comment type="caution">
    <text evidence="1">The sequence shown here is derived from an EMBL/GenBank/DDBJ whole genome shotgun (WGS) entry which is preliminary data.</text>
</comment>
<sequence>MTGNKVVRTLTCYWCWVQTVGMDHSGSIVGRELWKYICWGFSVFCFDVS</sequence>
<dbReference type="EMBL" id="PDCK01000042">
    <property type="protein sequence ID" value="PRQ36365.1"/>
    <property type="molecule type" value="Genomic_DNA"/>
</dbReference>